<dbReference type="InterPro" id="IPR003123">
    <property type="entry name" value="VPS9"/>
</dbReference>
<evidence type="ECO:0000259" key="2">
    <source>
        <dbReference type="PROSITE" id="PS51205"/>
    </source>
</evidence>
<dbReference type="PANTHER" id="PTHR23101:SF97">
    <property type="entry name" value="DOMAIN PROTEIN, PUTATIVE (AFU_ORTHOLOGUE AFUA_2G10890)-RELATED"/>
    <property type="match status" value="1"/>
</dbReference>
<dbReference type="InterPro" id="IPR037191">
    <property type="entry name" value="VPS9_dom_sf"/>
</dbReference>
<feature type="region of interest" description="Disordered" evidence="1">
    <location>
        <begin position="25"/>
        <end position="46"/>
    </location>
</feature>
<feature type="compositionally biased region" description="Low complexity" evidence="1">
    <location>
        <begin position="459"/>
        <end position="471"/>
    </location>
</feature>
<dbReference type="PANTHER" id="PTHR23101">
    <property type="entry name" value="RAB GDP/GTP EXCHANGE FACTOR"/>
    <property type="match status" value="1"/>
</dbReference>
<proteinExistence type="predicted"/>
<dbReference type="OrthoDB" id="10264848at2759"/>
<dbReference type="SUPFAM" id="SSF109993">
    <property type="entry name" value="VPS9 domain"/>
    <property type="match status" value="1"/>
</dbReference>
<evidence type="ECO:0000256" key="1">
    <source>
        <dbReference type="SAM" id="MobiDB-lite"/>
    </source>
</evidence>
<dbReference type="GO" id="GO:0031267">
    <property type="term" value="F:small GTPase binding"/>
    <property type="evidence" value="ECO:0007669"/>
    <property type="project" value="TreeGrafter"/>
</dbReference>
<dbReference type="GO" id="GO:0005085">
    <property type="term" value="F:guanyl-nucleotide exchange factor activity"/>
    <property type="evidence" value="ECO:0007669"/>
    <property type="project" value="InterPro"/>
</dbReference>
<dbReference type="Gene3D" id="1.10.246.120">
    <property type="match status" value="1"/>
</dbReference>
<dbReference type="AlphaFoldDB" id="A0A4P9YU57"/>
<dbReference type="InterPro" id="IPR045046">
    <property type="entry name" value="Vps9-like"/>
</dbReference>
<dbReference type="GO" id="GO:0005829">
    <property type="term" value="C:cytosol"/>
    <property type="evidence" value="ECO:0007669"/>
    <property type="project" value="TreeGrafter"/>
</dbReference>
<dbReference type="Proteomes" id="UP000278143">
    <property type="component" value="Unassembled WGS sequence"/>
</dbReference>
<dbReference type="GO" id="GO:0030139">
    <property type="term" value="C:endocytic vesicle"/>
    <property type="evidence" value="ECO:0007669"/>
    <property type="project" value="TreeGrafter"/>
</dbReference>
<reference evidence="4" key="1">
    <citation type="journal article" date="2018" name="Nat. Microbiol.">
        <title>Leveraging single-cell genomics to expand the fungal tree of life.</title>
        <authorList>
            <person name="Ahrendt S.R."/>
            <person name="Quandt C.A."/>
            <person name="Ciobanu D."/>
            <person name="Clum A."/>
            <person name="Salamov A."/>
            <person name="Andreopoulos B."/>
            <person name="Cheng J.F."/>
            <person name="Woyke T."/>
            <person name="Pelin A."/>
            <person name="Henrissat B."/>
            <person name="Reynolds N.K."/>
            <person name="Benny G.L."/>
            <person name="Smith M.E."/>
            <person name="James T.Y."/>
            <person name="Grigoriev I.V."/>
        </authorList>
    </citation>
    <scope>NUCLEOTIDE SEQUENCE [LARGE SCALE GENOMIC DNA]</scope>
    <source>
        <strain evidence="4">Benny S71-1</strain>
    </source>
</reference>
<organism evidence="3 4">
    <name type="scientific">Syncephalis pseudoplumigaleata</name>
    <dbReference type="NCBI Taxonomy" id="1712513"/>
    <lineage>
        <taxon>Eukaryota</taxon>
        <taxon>Fungi</taxon>
        <taxon>Fungi incertae sedis</taxon>
        <taxon>Zoopagomycota</taxon>
        <taxon>Zoopagomycotina</taxon>
        <taxon>Zoopagomycetes</taxon>
        <taxon>Zoopagales</taxon>
        <taxon>Piptocephalidaceae</taxon>
        <taxon>Syncephalis</taxon>
    </lineage>
</organism>
<sequence length="498" mass="54360">MSSIQTADPATINHPLSSEALAEVERRKEEEELRSTFGPPTTDDTALTTATATTATAATAATVVAASSAEATRRTAPTLVKSSWLPVRSFSFFASEEDAVTGSVGQNTVGHALWSRLYQQQKEDVDLLAFLQARKMVTGNKDATADQMAVEEHQYKLTSLSGWTVVIDKQQHALWTVPASIDDHTASIEKGEVDKAENLAAQVPSRDTIDIVTEQLEMMLHKQPIIGVVIARPLAVPTPADTVRTLNHSVQGDVDAATSRPLPSPGFMRLTEWEDVVKYLDSFVLEFGRTCRQVDPAQSVDTCSEEYQQFIEQVQSMIESTEHLAKDLDIEQALEWMEGYLTIELYPCIFRPAEDVLADQLLATRCMSLRLLHVGLEHLGVSVSEASMPALASMVEEACRELKVMDRRHPPLDKLEAIIQLHEIIVQTLHSGKLSLSLHPATGTELNGKTAKEPSDQPAASSSTSASTAGSSNADQLFPLLVYIIIEAAPSHLVSNIR</sequence>
<dbReference type="Pfam" id="PF02204">
    <property type="entry name" value="VPS9"/>
    <property type="match status" value="1"/>
</dbReference>
<protein>
    <recommendedName>
        <fullName evidence="2">VPS9 domain-containing protein</fullName>
    </recommendedName>
</protein>
<keyword evidence="4" id="KW-1185">Reference proteome</keyword>
<feature type="domain" description="VPS9" evidence="2">
    <location>
        <begin position="356"/>
        <end position="498"/>
    </location>
</feature>
<dbReference type="Gene3D" id="1.20.1050.80">
    <property type="entry name" value="VPS9 domain"/>
    <property type="match status" value="1"/>
</dbReference>
<dbReference type="PROSITE" id="PS51205">
    <property type="entry name" value="VPS9"/>
    <property type="match status" value="1"/>
</dbReference>
<name>A0A4P9YU57_9FUNG</name>
<evidence type="ECO:0000313" key="3">
    <source>
        <dbReference type="EMBL" id="RKP22932.1"/>
    </source>
</evidence>
<feature type="compositionally biased region" description="Basic and acidic residues" evidence="1">
    <location>
        <begin position="25"/>
        <end position="34"/>
    </location>
</feature>
<dbReference type="EMBL" id="KZ991484">
    <property type="protein sequence ID" value="RKP22932.1"/>
    <property type="molecule type" value="Genomic_DNA"/>
</dbReference>
<dbReference type="GO" id="GO:0016192">
    <property type="term" value="P:vesicle-mediated transport"/>
    <property type="evidence" value="ECO:0007669"/>
    <property type="project" value="InterPro"/>
</dbReference>
<feature type="region of interest" description="Disordered" evidence="1">
    <location>
        <begin position="444"/>
        <end position="471"/>
    </location>
</feature>
<evidence type="ECO:0000313" key="4">
    <source>
        <dbReference type="Proteomes" id="UP000278143"/>
    </source>
</evidence>
<accession>A0A4P9YU57</accession>
<gene>
    <name evidence="3" type="ORF">SYNPS1DRAFT_31387</name>
</gene>